<evidence type="ECO:0000256" key="4">
    <source>
        <dbReference type="ARBA" id="ARBA00022475"/>
    </source>
</evidence>
<comment type="similarity">
    <text evidence="2">Belongs to the binding-protein-dependent transport system permease family. FecCD subfamily.</text>
</comment>
<keyword evidence="4" id="KW-1003">Cell membrane</keyword>
<feature type="transmembrane region" description="Helical" evidence="8">
    <location>
        <begin position="173"/>
        <end position="194"/>
    </location>
</feature>
<dbReference type="GO" id="GO:0005886">
    <property type="term" value="C:plasma membrane"/>
    <property type="evidence" value="ECO:0007669"/>
    <property type="project" value="UniProtKB-SubCell"/>
</dbReference>
<dbReference type="Proteomes" id="UP000477488">
    <property type="component" value="Unassembled WGS sequence"/>
</dbReference>
<proteinExistence type="inferred from homology"/>
<accession>A0A6L5XK39</accession>
<dbReference type="GO" id="GO:0022857">
    <property type="term" value="F:transmembrane transporter activity"/>
    <property type="evidence" value="ECO:0007669"/>
    <property type="project" value="InterPro"/>
</dbReference>
<dbReference type="Gene3D" id="1.10.3470.10">
    <property type="entry name" value="ABC transporter involved in vitamin B12 uptake, BtuC"/>
    <property type="match status" value="1"/>
</dbReference>
<keyword evidence="7 8" id="KW-0472">Membrane</keyword>
<comment type="caution">
    <text evidence="9">The sequence shown here is derived from an EMBL/GenBank/DDBJ whole genome shotgun (WGS) entry which is preliminary data.</text>
</comment>
<feature type="transmembrane region" description="Helical" evidence="8">
    <location>
        <begin position="260"/>
        <end position="288"/>
    </location>
</feature>
<reference evidence="9 10" key="1">
    <citation type="submission" date="2019-09" db="EMBL/GenBank/DDBJ databases">
        <title>In-depth cultivation of the pig gut microbiome towards novel bacterial diversity and tailored functional studies.</title>
        <authorList>
            <person name="Wylensek D."/>
            <person name="Hitch T.C.A."/>
            <person name="Clavel T."/>
        </authorList>
    </citation>
    <scope>NUCLEOTIDE SEQUENCE [LARGE SCALE GENOMIC DNA]</scope>
    <source>
        <strain evidence="9 10">PG-178-WT-4</strain>
    </source>
</reference>
<evidence type="ECO:0000256" key="1">
    <source>
        <dbReference type="ARBA" id="ARBA00004651"/>
    </source>
</evidence>
<keyword evidence="10" id="KW-1185">Reference proteome</keyword>
<organism evidence="9 10">
    <name type="scientific">Desulfovibrio porci</name>
    <dbReference type="NCBI Taxonomy" id="2605782"/>
    <lineage>
        <taxon>Bacteria</taxon>
        <taxon>Pseudomonadati</taxon>
        <taxon>Thermodesulfobacteriota</taxon>
        <taxon>Desulfovibrionia</taxon>
        <taxon>Desulfovibrionales</taxon>
        <taxon>Desulfovibrionaceae</taxon>
        <taxon>Desulfovibrio</taxon>
    </lineage>
</organism>
<evidence type="ECO:0000256" key="3">
    <source>
        <dbReference type="ARBA" id="ARBA00022448"/>
    </source>
</evidence>
<dbReference type="InterPro" id="IPR000522">
    <property type="entry name" value="ABC_transptr_permease_BtuC"/>
</dbReference>
<evidence type="ECO:0000256" key="8">
    <source>
        <dbReference type="SAM" id="Phobius"/>
    </source>
</evidence>
<dbReference type="SUPFAM" id="SSF81345">
    <property type="entry name" value="ABC transporter involved in vitamin B12 uptake, BtuC"/>
    <property type="match status" value="1"/>
</dbReference>
<feature type="transmembrane region" description="Helical" evidence="8">
    <location>
        <begin position="218"/>
        <end position="239"/>
    </location>
</feature>
<evidence type="ECO:0000313" key="9">
    <source>
        <dbReference type="EMBL" id="MSS27502.1"/>
    </source>
</evidence>
<evidence type="ECO:0000256" key="2">
    <source>
        <dbReference type="ARBA" id="ARBA00007935"/>
    </source>
</evidence>
<sequence length="353" mass="35431">MPTDAAFAFSRPPESRSLRLALAGLAALWLISLPLACLPGPFPLGAGEVFQTLAVSLGLSDAPVDASRLLVVGQIRLARVCLAALCGGALAVAGVALQGVLRNPLADPFTLGISAGAACGASMAIALGGGLAVWFGLSQAGLVAPAALAGALLALCGALWLGRSRGDFSRESVILAGIAVAAFLGALVALVKALNEESVTSIVFWILGSLQGRGWDSLPLLLGTFAPGLLAVGLGWRALDVLSLGDEQAAQLGLNVGRARFWFLAGASCMTAGCVAVAGVIGFVGLVVPHVLRLLLGPGHGPLLTGAFFGGGVLLIWADVLARSVLGGGQELPVGVVTALLGGPFFALLVRSR</sequence>
<dbReference type="AlphaFoldDB" id="A0A6L5XK39"/>
<keyword evidence="5 8" id="KW-0812">Transmembrane</keyword>
<feature type="transmembrane region" description="Helical" evidence="8">
    <location>
        <begin position="142"/>
        <end position="161"/>
    </location>
</feature>
<dbReference type="EMBL" id="VUMH01000004">
    <property type="protein sequence ID" value="MSS27502.1"/>
    <property type="molecule type" value="Genomic_DNA"/>
</dbReference>
<dbReference type="PANTHER" id="PTHR30472:SF25">
    <property type="entry name" value="ABC TRANSPORTER PERMEASE PROTEIN MJ0876-RELATED"/>
    <property type="match status" value="1"/>
</dbReference>
<feature type="transmembrane region" description="Helical" evidence="8">
    <location>
        <begin position="332"/>
        <end position="350"/>
    </location>
</feature>
<protein>
    <submittedName>
        <fullName evidence="9">Iron ABC transporter permease</fullName>
    </submittedName>
</protein>
<name>A0A6L5XK39_9BACT</name>
<evidence type="ECO:0000256" key="7">
    <source>
        <dbReference type="ARBA" id="ARBA00023136"/>
    </source>
</evidence>
<evidence type="ECO:0000256" key="6">
    <source>
        <dbReference type="ARBA" id="ARBA00022989"/>
    </source>
</evidence>
<feature type="transmembrane region" description="Helical" evidence="8">
    <location>
        <begin position="109"/>
        <end position="136"/>
    </location>
</feature>
<keyword evidence="6 8" id="KW-1133">Transmembrane helix</keyword>
<evidence type="ECO:0000313" key="10">
    <source>
        <dbReference type="Proteomes" id="UP000477488"/>
    </source>
</evidence>
<feature type="transmembrane region" description="Helical" evidence="8">
    <location>
        <begin position="300"/>
        <end position="320"/>
    </location>
</feature>
<feature type="transmembrane region" description="Helical" evidence="8">
    <location>
        <begin position="77"/>
        <end position="97"/>
    </location>
</feature>
<dbReference type="Pfam" id="PF01032">
    <property type="entry name" value="FecCD"/>
    <property type="match status" value="1"/>
</dbReference>
<gene>
    <name evidence="9" type="ORF">FYJ44_05430</name>
</gene>
<dbReference type="PANTHER" id="PTHR30472">
    <property type="entry name" value="FERRIC ENTEROBACTIN TRANSPORT SYSTEM PERMEASE PROTEIN"/>
    <property type="match status" value="1"/>
</dbReference>
<dbReference type="CDD" id="cd06550">
    <property type="entry name" value="TM_ABC_iron-siderophores_like"/>
    <property type="match status" value="1"/>
</dbReference>
<evidence type="ECO:0000256" key="5">
    <source>
        <dbReference type="ARBA" id="ARBA00022692"/>
    </source>
</evidence>
<dbReference type="RefSeq" id="WP_154509920.1">
    <property type="nucleotide sequence ID" value="NZ_JAXELC010000048.1"/>
</dbReference>
<keyword evidence="3" id="KW-0813">Transport</keyword>
<comment type="subcellular location">
    <subcellularLocation>
        <location evidence="1">Cell membrane</location>
        <topology evidence="1">Multi-pass membrane protein</topology>
    </subcellularLocation>
</comment>
<dbReference type="InterPro" id="IPR037294">
    <property type="entry name" value="ABC_BtuC-like"/>
</dbReference>